<dbReference type="AlphaFoldDB" id="A0A3M7RXH7"/>
<reference evidence="1 2" key="1">
    <citation type="journal article" date="2018" name="Sci. Rep.">
        <title>Genomic signatures of local adaptation to the degree of environmental predictability in rotifers.</title>
        <authorList>
            <person name="Franch-Gras L."/>
            <person name="Hahn C."/>
            <person name="Garcia-Roger E.M."/>
            <person name="Carmona M.J."/>
            <person name="Serra M."/>
            <person name="Gomez A."/>
        </authorList>
    </citation>
    <scope>NUCLEOTIDE SEQUENCE [LARGE SCALE GENOMIC DNA]</scope>
    <source>
        <strain evidence="1">HYR1</strain>
    </source>
</reference>
<organism evidence="1 2">
    <name type="scientific">Brachionus plicatilis</name>
    <name type="common">Marine rotifer</name>
    <name type="synonym">Brachionus muelleri</name>
    <dbReference type="NCBI Taxonomy" id="10195"/>
    <lineage>
        <taxon>Eukaryota</taxon>
        <taxon>Metazoa</taxon>
        <taxon>Spiralia</taxon>
        <taxon>Gnathifera</taxon>
        <taxon>Rotifera</taxon>
        <taxon>Eurotatoria</taxon>
        <taxon>Monogononta</taxon>
        <taxon>Pseudotrocha</taxon>
        <taxon>Ploima</taxon>
        <taxon>Brachionidae</taxon>
        <taxon>Brachionus</taxon>
    </lineage>
</organism>
<protein>
    <submittedName>
        <fullName evidence="1">Uncharacterized protein</fullName>
    </submittedName>
</protein>
<keyword evidence="2" id="KW-1185">Reference proteome</keyword>
<dbReference type="OrthoDB" id="119028at2759"/>
<dbReference type="Proteomes" id="UP000276133">
    <property type="component" value="Unassembled WGS sequence"/>
</dbReference>
<proteinExistence type="predicted"/>
<name>A0A3M7RXH7_BRAPC</name>
<comment type="caution">
    <text evidence="1">The sequence shown here is derived from an EMBL/GenBank/DDBJ whole genome shotgun (WGS) entry which is preliminary data.</text>
</comment>
<gene>
    <name evidence="1" type="ORF">BpHYR1_003977</name>
</gene>
<evidence type="ECO:0000313" key="2">
    <source>
        <dbReference type="Proteomes" id="UP000276133"/>
    </source>
</evidence>
<evidence type="ECO:0000313" key="1">
    <source>
        <dbReference type="EMBL" id="RNA28264.1"/>
    </source>
</evidence>
<sequence>MQINYLMIVNNICTIIEMLATYSIYKFVENGYKFLLVGSCDRKKKFCPFRIAVTIIEFFYPGKNKIICLNFFFNV</sequence>
<dbReference type="EMBL" id="REGN01002412">
    <property type="protein sequence ID" value="RNA28264.1"/>
    <property type="molecule type" value="Genomic_DNA"/>
</dbReference>
<accession>A0A3M7RXH7</accession>